<evidence type="ECO:0000256" key="7">
    <source>
        <dbReference type="ARBA" id="ARBA00022989"/>
    </source>
</evidence>
<evidence type="ECO:0000256" key="11">
    <source>
        <dbReference type="ARBA" id="ARBA00025198"/>
    </source>
</evidence>
<dbReference type="GO" id="GO:0045259">
    <property type="term" value="C:proton-transporting ATP synthase complex"/>
    <property type="evidence" value="ECO:0007669"/>
    <property type="project" value="UniProtKB-KW"/>
</dbReference>
<keyword evidence="7 13" id="KW-1133">Transmembrane helix</keyword>
<dbReference type="InterPro" id="IPR005864">
    <property type="entry name" value="ATP_synth_F0_bsu_bac"/>
</dbReference>
<comment type="similarity">
    <text evidence="1 13 14">Belongs to the ATPase B chain family.</text>
</comment>
<evidence type="ECO:0000256" key="10">
    <source>
        <dbReference type="ARBA" id="ARBA00023310"/>
    </source>
</evidence>
<evidence type="ECO:0000256" key="6">
    <source>
        <dbReference type="ARBA" id="ARBA00022781"/>
    </source>
</evidence>
<evidence type="ECO:0000313" key="16">
    <source>
        <dbReference type="EMBL" id="OPX47506.1"/>
    </source>
</evidence>
<feature type="coiled-coil region" evidence="15">
    <location>
        <begin position="38"/>
        <end position="72"/>
    </location>
</feature>
<sequence length="159" mass="18871">MELQLGKVIATIINFIILLLILKKFFWNKIENLIEERQKFILNKINEAKEKEEQAEKMIIEKEVALKEARIEGKKITEKRKNQADKIYDEIINEAKNSAKIIEEKSRLELEREKLKAMEEIKEKSVDLAITLSKKIVEKELDEKNQKEILDKFIENFEV</sequence>
<evidence type="ECO:0000256" key="9">
    <source>
        <dbReference type="ARBA" id="ARBA00023136"/>
    </source>
</evidence>
<keyword evidence="6 13" id="KW-0375">Hydrogen ion transport</keyword>
<evidence type="ECO:0000256" key="2">
    <source>
        <dbReference type="ARBA" id="ARBA00022448"/>
    </source>
</evidence>
<feature type="coiled-coil region" evidence="15">
    <location>
        <begin position="98"/>
        <end position="127"/>
    </location>
</feature>
<dbReference type="InterPro" id="IPR002146">
    <property type="entry name" value="ATP_synth_b/b'su_bac/chlpt"/>
</dbReference>
<dbReference type="GO" id="GO:0012505">
    <property type="term" value="C:endomembrane system"/>
    <property type="evidence" value="ECO:0007669"/>
    <property type="project" value="UniProtKB-SubCell"/>
</dbReference>
<dbReference type="InterPro" id="IPR028987">
    <property type="entry name" value="ATP_synth_B-like_membr_sf"/>
</dbReference>
<dbReference type="OrthoDB" id="9795863at2"/>
<gene>
    <name evidence="16" type="primary">atpF_1</name>
    <name evidence="13" type="synonym">atpF</name>
    <name evidence="16" type="ORF">CLTHE_18110</name>
</gene>
<evidence type="ECO:0000256" key="12">
    <source>
        <dbReference type="ARBA" id="ARBA00037847"/>
    </source>
</evidence>
<dbReference type="AlphaFoldDB" id="A0A1V4SUG2"/>
<dbReference type="NCBIfam" id="NF009992">
    <property type="entry name" value="PRK13461.1"/>
    <property type="match status" value="1"/>
</dbReference>
<keyword evidence="8 13" id="KW-0406">Ion transport</keyword>
<dbReference type="Proteomes" id="UP000191448">
    <property type="component" value="Unassembled WGS sequence"/>
</dbReference>
<dbReference type="NCBIfam" id="TIGR01144">
    <property type="entry name" value="ATP_synt_b"/>
    <property type="match status" value="1"/>
</dbReference>
<dbReference type="GO" id="GO:0005886">
    <property type="term" value="C:plasma membrane"/>
    <property type="evidence" value="ECO:0007669"/>
    <property type="project" value="UniProtKB-SubCell"/>
</dbReference>
<dbReference type="RefSeq" id="WP_080023029.1">
    <property type="nucleotide sequence ID" value="NZ_LTAY01000046.1"/>
</dbReference>
<evidence type="ECO:0000256" key="8">
    <source>
        <dbReference type="ARBA" id="ARBA00023065"/>
    </source>
</evidence>
<evidence type="ECO:0000256" key="15">
    <source>
        <dbReference type="SAM" id="Coils"/>
    </source>
</evidence>
<evidence type="ECO:0000256" key="14">
    <source>
        <dbReference type="RuleBase" id="RU003848"/>
    </source>
</evidence>
<dbReference type="EMBL" id="LTAY01000046">
    <property type="protein sequence ID" value="OPX47506.1"/>
    <property type="molecule type" value="Genomic_DNA"/>
</dbReference>
<name>A0A1V4SUG2_9CLOT</name>
<dbReference type="GO" id="GO:0046933">
    <property type="term" value="F:proton-transporting ATP synthase activity, rotational mechanism"/>
    <property type="evidence" value="ECO:0007669"/>
    <property type="project" value="UniProtKB-UniRule"/>
</dbReference>
<organism evidence="16 17">
    <name type="scientific">Clostridium thermobutyricum DSM 4928</name>
    <dbReference type="NCBI Taxonomy" id="1121339"/>
    <lineage>
        <taxon>Bacteria</taxon>
        <taxon>Bacillati</taxon>
        <taxon>Bacillota</taxon>
        <taxon>Clostridia</taxon>
        <taxon>Eubacteriales</taxon>
        <taxon>Clostridiaceae</taxon>
        <taxon>Clostridium</taxon>
    </lineage>
</organism>
<protein>
    <recommendedName>
        <fullName evidence="13">ATP synthase subunit b</fullName>
    </recommendedName>
    <alternativeName>
        <fullName evidence="13">ATP synthase F(0) sector subunit b</fullName>
    </alternativeName>
    <alternativeName>
        <fullName evidence="13">ATPase subunit I</fullName>
    </alternativeName>
    <alternativeName>
        <fullName evidence="13">F-type ATPase subunit b</fullName>
        <shortName evidence="13">F-ATPase subunit b</shortName>
    </alternativeName>
</protein>
<evidence type="ECO:0000256" key="3">
    <source>
        <dbReference type="ARBA" id="ARBA00022475"/>
    </source>
</evidence>
<comment type="function">
    <text evidence="13">Component of the F(0) channel, it forms part of the peripheral stalk, linking F(1) to F(0).</text>
</comment>
<dbReference type="PANTHER" id="PTHR33445:SF1">
    <property type="entry name" value="ATP SYNTHASE SUBUNIT B"/>
    <property type="match status" value="1"/>
</dbReference>
<evidence type="ECO:0000313" key="17">
    <source>
        <dbReference type="Proteomes" id="UP000191448"/>
    </source>
</evidence>
<evidence type="ECO:0000256" key="4">
    <source>
        <dbReference type="ARBA" id="ARBA00022547"/>
    </source>
</evidence>
<dbReference type="HAMAP" id="MF_01398">
    <property type="entry name" value="ATP_synth_b_bprime"/>
    <property type="match status" value="1"/>
</dbReference>
<comment type="subcellular location">
    <subcellularLocation>
        <location evidence="13">Cell membrane</location>
        <topology evidence="13">Single-pass membrane protein</topology>
    </subcellularLocation>
    <subcellularLocation>
        <location evidence="12">Endomembrane system</location>
        <topology evidence="12">Single-pass membrane protein</topology>
    </subcellularLocation>
</comment>
<keyword evidence="10 13" id="KW-0066">ATP synthesis</keyword>
<evidence type="ECO:0000256" key="5">
    <source>
        <dbReference type="ARBA" id="ARBA00022692"/>
    </source>
</evidence>
<dbReference type="CDD" id="cd06503">
    <property type="entry name" value="ATP-synt_Fo_b"/>
    <property type="match status" value="1"/>
</dbReference>
<comment type="subunit">
    <text evidence="13">F-type ATPases have 2 components, F(1) - the catalytic core - and F(0) - the membrane proton channel. F(1) has five subunits: alpha(3), beta(3), gamma(1), delta(1), epsilon(1). F(0) has three main subunits: a(1), b(2) and c(10-14). The alpha and beta chains form an alternating ring which encloses part of the gamma chain. F(1) is attached to F(0) by a central stalk formed by the gamma and epsilon chains, while a peripheral stalk is formed by the delta and b chains.</text>
</comment>
<comment type="caution">
    <text evidence="16">The sequence shown here is derived from an EMBL/GenBank/DDBJ whole genome shotgun (WGS) entry which is preliminary data.</text>
</comment>
<feature type="transmembrane region" description="Helical" evidence="13">
    <location>
        <begin position="6"/>
        <end position="22"/>
    </location>
</feature>
<dbReference type="PANTHER" id="PTHR33445">
    <property type="entry name" value="ATP SYNTHASE SUBUNIT B', CHLOROPLASTIC"/>
    <property type="match status" value="1"/>
</dbReference>
<keyword evidence="2 13" id="KW-0813">Transport</keyword>
<dbReference type="Pfam" id="PF00430">
    <property type="entry name" value="ATP-synt_B"/>
    <property type="match status" value="1"/>
</dbReference>
<reference evidence="16 17" key="1">
    <citation type="submission" date="2016-02" db="EMBL/GenBank/DDBJ databases">
        <title>Genome sequence of Clostridium thermobutyricum DSM 4928.</title>
        <authorList>
            <person name="Poehlein A."/>
            <person name="Daniel R."/>
        </authorList>
    </citation>
    <scope>NUCLEOTIDE SEQUENCE [LARGE SCALE GENOMIC DNA]</scope>
    <source>
        <strain evidence="16 17">DSM 4928</strain>
    </source>
</reference>
<dbReference type="GO" id="GO:0046961">
    <property type="term" value="F:proton-transporting ATPase activity, rotational mechanism"/>
    <property type="evidence" value="ECO:0007669"/>
    <property type="project" value="TreeGrafter"/>
</dbReference>
<evidence type="ECO:0000256" key="13">
    <source>
        <dbReference type="HAMAP-Rule" id="MF_01398"/>
    </source>
</evidence>
<keyword evidence="15" id="KW-0175">Coiled coil</keyword>
<keyword evidence="9 13" id="KW-0472">Membrane</keyword>
<keyword evidence="5 13" id="KW-0812">Transmembrane</keyword>
<evidence type="ECO:0000256" key="1">
    <source>
        <dbReference type="ARBA" id="ARBA00005513"/>
    </source>
</evidence>
<dbReference type="InterPro" id="IPR050059">
    <property type="entry name" value="ATP_synthase_B_chain"/>
</dbReference>
<accession>A0A1V4SUG2</accession>
<proteinExistence type="inferred from homology"/>
<dbReference type="SUPFAM" id="SSF81573">
    <property type="entry name" value="F1F0 ATP synthase subunit B, membrane domain"/>
    <property type="match status" value="1"/>
</dbReference>
<comment type="function">
    <text evidence="11 13">F(1)F(0) ATP synthase produces ATP from ADP in the presence of a proton or sodium gradient. F-type ATPases consist of two structural domains, F(1) containing the extramembraneous catalytic core and F(0) containing the membrane proton channel, linked together by a central stalk and a peripheral stalk. During catalysis, ATP synthesis in the catalytic domain of F(1) is coupled via a rotary mechanism of the central stalk subunits to proton translocation.</text>
</comment>
<keyword evidence="4 13" id="KW-0138">CF(0)</keyword>
<keyword evidence="3 13" id="KW-1003">Cell membrane</keyword>